<reference evidence="8 9" key="1">
    <citation type="submission" date="2022-09" db="EMBL/GenBank/DDBJ databases">
        <authorList>
            <person name="Palmer J.M."/>
        </authorList>
    </citation>
    <scope>NUCLEOTIDE SEQUENCE [LARGE SCALE GENOMIC DNA]</scope>
    <source>
        <strain evidence="8 9">DSM 7382</strain>
    </source>
</reference>
<keyword evidence="3" id="KW-0285">Flavoprotein</keyword>
<dbReference type="InterPro" id="IPR012132">
    <property type="entry name" value="GMC_OxRdtase"/>
</dbReference>
<keyword evidence="9" id="KW-1185">Reference proteome</keyword>
<feature type="domain" description="Glucose-methanol-choline oxidoreductase C-terminal" evidence="7">
    <location>
        <begin position="178"/>
        <end position="312"/>
    </location>
</feature>
<evidence type="ECO:0000256" key="5">
    <source>
        <dbReference type="ARBA" id="ARBA00022827"/>
    </source>
</evidence>
<dbReference type="GO" id="GO:0050660">
    <property type="term" value="F:flavin adenine dinucleotide binding"/>
    <property type="evidence" value="ECO:0007669"/>
    <property type="project" value="InterPro"/>
</dbReference>
<name>A0AAW0FSV1_9APHY</name>
<protein>
    <recommendedName>
        <fullName evidence="7">Glucose-methanol-choline oxidoreductase C-terminal domain-containing protein</fullName>
    </recommendedName>
</protein>
<keyword evidence="4" id="KW-0732">Signal</keyword>
<dbReference type="GO" id="GO:0016614">
    <property type="term" value="F:oxidoreductase activity, acting on CH-OH group of donors"/>
    <property type="evidence" value="ECO:0007669"/>
    <property type="project" value="InterPro"/>
</dbReference>
<comment type="similarity">
    <text evidence="2">Belongs to the GMC oxidoreductase family.</text>
</comment>
<dbReference type="EMBL" id="JASBNA010000038">
    <property type="protein sequence ID" value="KAK7681950.1"/>
    <property type="molecule type" value="Genomic_DNA"/>
</dbReference>
<proteinExistence type="inferred from homology"/>
<evidence type="ECO:0000256" key="2">
    <source>
        <dbReference type="ARBA" id="ARBA00010790"/>
    </source>
</evidence>
<dbReference type="Proteomes" id="UP001385951">
    <property type="component" value="Unassembled WGS sequence"/>
</dbReference>
<dbReference type="PANTHER" id="PTHR11552">
    <property type="entry name" value="GLUCOSE-METHANOL-CHOLINE GMC OXIDOREDUCTASE"/>
    <property type="match status" value="1"/>
</dbReference>
<dbReference type="InterPro" id="IPR007867">
    <property type="entry name" value="GMC_OxRtase_C"/>
</dbReference>
<dbReference type="Pfam" id="PF05199">
    <property type="entry name" value="GMC_oxred_C"/>
    <property type="match status" value="1"/>
</dbReference>
<evidence type="ECO:0000256" key="4">
    <source>
        <dbReference type="ARBA" id="ARBA00022729"/>
    </source>
</evidence>
<evidence type="ECO:0000313" key="9">
    <source>
        <dbReference type="Proteomes" id="UP001385951"/>
    </source>
</evidence>
<dbReference type="SUPFAM" id="SSF54373">
    <property type="entry name" value="FAD-linked reductases, C-terminal domain"/>
    <property type="match status" value="1"/>
</dbReference>
<keyword evidence="6" id="KW-0560">Oxidoreductase</keyword>
<sequence length="324" mass="35928">MSSVSAGNLKSPQILELSGIGDPAILEQLGIETVVTLPAVGTNVQDHYSCVGPIPEFKDGNDIITWNLLQDPNFRATLKDPYEEIERPLSSPISGFTFYPVQKTTVDIEHFSNEFTAKIDDPTSFYSPGLKEQYRIQLDLLNDETIPHLQMMVTPFAFFPLGPLDKPYVDIESVLCRPFSRGTVHINSADPHDAPTIDMHLFEEEIDLELLIAGFKMARHLTRSSYFKDIVEQETQPKVNVATDEEIKDYVRTNTRSTQGSVGSCAMLPREKGGVVDPKLKVYGTKNLRVVDVSIIPLIVSSPLQATAYAIAEQAADIIKANFA</sequence>
<comment type="caution">
    <text evidence="8">The sequence shown here is derived from an EMBL/GenBank/DDBJ whole genome shotgun (WGS) entry which is preliminary data.</text>
</comment>
<evidence type="ECO:0000259" key="7">
    <source>
        <dbReference type="Pfam" id="PF05199"/>
    </source>
</evidence>
<evidence type="ECO:0000313" key="8">
    <source>
        <dbReference type="EMBL" id="KAK7681950.1"/>
    </source>
</evidence>
<dbReference type="Gene3D" id="3.30.560.10">
    <property type="entry name" value="Glucose Oxidase, domain 3"/>
    <property type="match status" value="1"/>
</dbReference>
<dbReference type="InterPro" id="IPR036188">
    <property type="entry name" value="FAD/NAD-bd_sf"/>
</dbReference>
<dbReference type="SUPFAM" id="SSF51905">
    <property type="entry name" value="FAD/NAD(P)-binding domain"/>
    <property type="match status" value="1"/>
</dbReference>
<organism evidence="8 9">
    <name type="scientific">Cerrena zonata</name>
    <dbReference type="NCBI Taxonomy" id="2478898"/>
    <lineage>
        <taxon>Eukaryota</taxon>
        <taxon>Fungi</taxon>
        <taxon>Dikarya</taxon>
        <taxon>Basidiomycota</taxon>
        <taxon>Agaricomycotina</taxon>
        <taxon>Agaricomycetes</taxon>
        <taxon>Polyporales</taxon>
        <taxon>Cerrenaceae</taxon>
        <taxon>Cerrena</taxon>
    </lineage>
</organism>
<gene>
    <name evidence="8" type="ORF">QCA50_014912</name>
</gene>
<dbReference type="AlphaFoldDB" id="A0AAW0FSV1"/>
<dbReference type="PANTHER" id="PTHR11552:SF201">
    <property type="entry name" value="GLUCOSE-METHANOL-CHOLINE OXIDOREDUCTASE N-TERMINAL DOMAIN-CONTAINING PROTEIN"/>
    <property type="match status" value="1"/>
</dbReference>
<accession>A0AAW0FSV1</accession>
<dbReference type="Gene3D" id="3.50.50.60">
    <property type="entry name" value="FAD/NAD(P)-binding domain"/>
    <property type="match status" value="1"/>
</dbReference>
<comment type="cofactor">
    <cofactor evidence="1">
        <name>FAD</name>
        <dbReference type="ChEBI" id="CHEBI:57692"/>
    </cofactor>
</comment>
<keyword evidence="5" id="KW-0274">FAD</keyword>
<evidence type="ECO:0000256" key="6">
    <source>
        <dbReference type="ARBA" id="ARBA00023002"/>
    </source>
</evidence>
<evidence type="ECO:0000256" key="3">
    <source>
        <dbReference type="ARBA" id="ARBA00022630"/>
    </source>
</evidence>
<evidence type="ECO:0000256" key="1">
    <source>
        <dbReference type="ARBA" id="ARBA00001974"/>
    </source>
</evidence>